<proteinExistence type="predicted"/>
<feature type="compositionally biased region" description="Pro residues" evidence="1">
    <location>
        <begin position="271"/>
        <end position="281"/>
    </location>
</feature>
<feature type="compositionally biased region" description="Pro residues" evidence="1">
    <location>
        <begin position="58"/>
        <end position="71"/>
    </location>
</feature>
<dbReference type="AlphaFoldDB" id="A0A166BTF7"/>
<feature type="compositionally biased region" description="Low complexity" evidence="1">
    <location>
        <begin position="30"/>
        <end position="57"/>
    </location>
</feature>
<protein>
    <submittedName>
        <fullName evidence="2">Uncharacterized protein</fullName>
    </submittedName>
</protein>
<feature type="region of interest" description="Disordered" evidence="1">
    <location>
        <begin position="228"/>
        <end position="281"/>
    </location>
</feature>
<feature type="region of interest" description="Disordered" evidence="1">
    <location>
        <begin position="18"/>
        <end position="197"/>
    </location>
</feature>
<dbReference type="OrthoDB" id="3233824at2759"/>
<organism evidence="2 3">
    <name type="scientific">Exidia glandulosa HHB12029</name>
    <dbReference type="NCBI Taxonomy" id="1314781"/>
    <lineage>
        <taxon>Eukaryota</taxon>
        <taxon>Fungi</taxon>
        <taxon>Dikarya</taxon>
        <taxon>Basidiomycota</taxon>
        <taxon>Agaricomycotina</taxon>
        <taxon>Agaricomycetes</taxon>
        <taxon>Auriculariales</taxon>
        <taxon>Exidiaceae</taxon>
        <taxon>Exidia</taxon>
    </lineage>
</organism>
<dbReference type="Proteomes" id="UP000077266">
    <property type="component" value="Unassembled WGS sequence"/>
</dbReference>
<evidence type="ECO:0000313" key="3">
    <source>
        <dbReference type="Proteomes" id="UP000077266"/>
    </source>
</evidence>
<feature type="compositionally biased region" description="Low complexity" evidence="1">
    <location>
        <begin position="122"/>
        <end position="133"/>
    </location>
</feature>
<reference evidence="2 3" key="1">
    <citation type="journal article" date="2016" name="Mol. Biol. Evol.">
        <title>Comparative Genomics of Early-Diverging Mushroom-Forming Fungi Provides Insights into the Origins of Lignocellulose Decay Capabilities.</title>
        <authorList>
            <person name="Nagy L.G."/>
            <person name="Riley R."/>
            <person name="Tritt A."/>
            <person name="Adam C."/>
            <person name="Daum C."/>
            <person name="Floudas D."/>
            <person name="Sun H."/>
            <person name="Yadav J.S."/>
            <person name="Pangilinan J."/>
            <person name="Larsson K.H."/>
            <person name="Matsuura K."/>
            <person name="Barry K."/>
            <person name="Labutti K."/>
            <person name="Kuo R."/>
            <person name="Ohm R.A."/>
            <person name="Bhattacharya S.S."/>
            <person name="Shirouzu T."/>
            <person name="Yoshinaga Y."/>
            <person name="Martin F.M."/>
            <person name="Grigoriev I.V."/>
            <person name="Hibbett D.S."/>
        </authorList>
    </citation>
    <scope>NUCLEOTIDE SEQUENCE [LARGE SCALE GENOMIC DNA]</scope>
    <source>
        <strain evidence="2 3">HHB12029</strain>
    </source>
</reference>
<name>A0A166BTF7_EXIGL</name>
<dbReference type="InParanoid" id="A0A166BTF7"/>
<keyword evidence="3" id="KW-1185">Reference proteome</keyword>
<evidence type="ECO:0000313" key="2">
    <source>
        <dbReference type="EMBL" id="KZW03870.1"/>
    </source>
</evidence>
<gene>
    <name evidence="2" type="ORF">EXIGLDRAFT_758190</name>
</gene>
<sequence>MATTTTLPSFVELMATLGLDNEVRPKGHRTTASFSSVSSSSSATSSLRSATALSTPQTSPPLPHFPSPPSPSRSLDADRRASLGRKRAARFSPYSQDTSHTRRISLPSAPHEVSSDSVQTMRSAPTSPRSRSPLCPETGDGVSRSSPSRSDDSDAPLPRISAMYRTRRTPSASPRSATFHKRSRSRTQSSSSSPDQLLIPVALPTLPISIMSPASATSSNQDNLLRFGPSSADDSQSMSIAQRRHHPRGLRISTFRSSARAQAGMARDNRVPPPIRSAPGP</sequence>
<accession>A0A166BTF7</accession>
<dbReference type="EMBL" id="KV425882">
    <property type="protein sequence ID" value="KZW03870.1"/>
    <property type="molecule type" value="Genomic_DNA"/>
</dbReference>
<evidence type="ECO:0000256" key="1">
    <source>
        <dbReference type="SAM" id="MobiDB-lite"/>
    </source>
</evidence>